<dbReference type="AlphaFoldDB" id="A0A1H5BTQ3"/>
<feature type="region of interest" description="Disordered" evidence="3">
    <location>
        <begin position="1"/>
        <end position="27"/>
    </location>
</feature>
<accession>A0A1H5BTQ3</accession>
<gene>
    <name evidence="5" type="ORF">SAMN04490220_4877</name>
</gene>
<evidence type="ECO:0000256" key="4">
    <source>
        <dbReference type="SAM" id="Phobius"/>
    </source>
</evidence>
<organism evidence="5 6">
    <name type="scientific">Rhodococcus jostii</name>
    <dbReference type="NCBI Taxonomy" id="132919"/>
    <lineage>
        <taxon>Bacteria</taxon>
        <taxon>Bacillati</taxon>
        <taxon>Actinomycetota</taxon>
        <taxon>Actinomycetes</taxon>
        <taxon>Mycobacteriales</taxon>
        <taxon>Nocardiaceae</taxon>
        <taxon>Rhodococcus</taxon>
    </lineage>
</organism>
<dbReference type="GO" id="GO:0016020">
    <property type="term" value="C:membrane"/>
    <property type="evidence" value="ECO:0007669"/>
    <property type="project" value="UniProtKB-SubCell"/>
</dbReference>
<evidence type="ECO:0000313" key="5">
    <source>
        <dbReference type="EMBL" id="SED57444.1"/>
    </source>
</evidence>
<dbReference type="EMBL" id="FNTL01000004">
    <property type="protein sequence ID" value="SED57444.1"/>
    <property type="molecule type" value="Genomic_DNA"/>
</dbReference>
<evidence type="ECO:0000256" key="2">
    <source>
        <dbReference type="ARBA" id="ARBA00023136"/>
    </source>
</evidence>
<reference evidence="6" key="1">
    <citation type="submission" date="2016-10" db="EMBL/GenBank/DDBJ databases">
        <authorList>
            <person name="Varghese N."/>
        </authorList>
    </citation>
    <scope>NUCLEOTIDE SEQUENCE [LARGE SCALE GENOMIC DNA]</scope>
    <source>
        <strain evidence="6">DSM 44719</strain>
    </source>
</reference>
<dbReference type="PANTHER" id="PTHR37042">
    <property type="entry name" value="OUTER MEMBRANE PROTEIN RV1973"/>
    <property type="match status" value="1"/>
</dbReference>
<evidence type="ECO:0000256" key="1">
    <source>
        <dbReference type="ARBA" id="ARBA00004370"/>
    </source>
</evidence>
<keyword evidence="2 4" id="KW-0472">Membrane</keyword>
<proteinExistence type="predicted"/>
<protein>
    <submittedName>
        <fullName evidence="5">Mce-associated membrane protein</fullName>
    </submittedName>
</protein>
<keyword evidence="4" id="KW-1133">Transmembrane helix</keyword>
<evidence type="ECO:0000313" key="6">
    <source>
        <dbReference type="Proteomes" id="UP000183407"/>
    </source>
</evidence>
<dbReference type="RefSeq" id="WP_073359060.1">
    <property type="nucleotide sequence ID" value="NZ_FNTL01000004.1"/>
</dbReference>
<evidence type="ECO:0000256" key="3">
    <source>
        <dbReference type="SAM" id="MobiDB-lite"/>
    </source>
</evidence>
<keyword evidence="4" id="KW-0812">Transmembrane</keyword>
<feature type="transmembrane region" description="Helical" evidence="4">
    <location>
        <begin position="35"/>
        <end position="56"/>
    </location>
</feature>
<name>A0A1H5BTQ3_RHOJO</name>
<dbReference type="PANTHER" id="PTHR37042:SF4">
    <property type="entry name" value="OUTER MEMBRANE PROTEIN RV1973"/>
    <property type="match status" value="1"/>
</dbReference>
<dbReference type="Proteomes" id="UP000183407">
    <property type="component" value="Unassembled WGS sequence"/>
</dbReference>
<feature type="compositionally biased region" description="Low complexity" evidence="3">
    <location>
        <begin position="1"/>
        <end position="16"/>
    </location>
</feature>
<comment type="subcellular location">
    <subcellularLocation>
        <location evidence="1">Membrane</location>
    </subcellularLocation>
</comment>
<sequence>MTDTTAVDDTTTDTVPDPSPGTRSLRDRLKRRPSAVVLLGVVALLAVLGWGSFTLWQNQQTDRARTSALDAGRQYATDLATYSYQDLDTNLSMVKSNSVGEFAGQYSQVASNLRDMIVQYQATSSAQIVQAGLASGDQDAAEVLVFLDQTVTNSNSPEPRVDRNRMQLSLVHEGDSWKLSNVQLL</sequence>